<feature type="binding site" evidence="6">
    <location>
        <position position="202"/>
    </location>
    <ligand>
        <name>substrate</name>
    </ligand>
</feature>
<dbReference type="InterPro" id="IPR006223">
    <property type="entry name" value="GcvT"/>
</dbReference>
<evidence type="ECO:0000259" key="7">
    <source>
        <dbReference type="Pfam" id="PF01571"/>
    </source>
</evidence>
<comment type="function">
    <text evidence="5">The glycine cleavage system catalyzes the degradation of glycine.</text>
</comment>
<dbReference type="EMBL" id="FRAN01000002">
    <property type="protein sequence ID" value="SHK51288.1"/>
    <property type="molecule type" value="Genomic_DNA"/>
</dbReference>
<dbReference type="GO" id="GO:0032259">
    <property type="term" value="P:methylation"/>
    <property type="evidence" value="ECO:0007669"/>
    <property type="project" value="UniProtKB-KW"/>
</dbReference>
<dbReference type="PIRSF" id="PIRSF006487">
    <property type="entry name" value="GcvT"/>
    <property type="match status" value="1"/>
</dbReference>
<dbReference type="InterPro" id="IPR028896">
    <property type="entry name" value="GcvT/YgfZ/DmdA"/>
</dbReference>
<dbReference type="SUPFAM" id="SSF103025">
    <property type="entry name" value="Folate-binding domain"/>
    <property type="match status" value="1"/>
</dbReference>
<dbReference type="STRING" id="797209.GCA_000376445_01240"/>
<feature type="domain" description="GCVT N-terminal" evidence="7">
    <location>
        <begin position="9"/>
        <end position="264"/>
    </location>
</feature>
<reference evidence="9 11" key="1">
    <citation type="journal article" date="2014" name="ISME J.">
        <title>Trehalose/2-sulfotrehalose biosynthesis and glycine-betaine uptake are widely spread mechanisms for osmoadaptation in the Halobacteriales.</title>
        <authorList>
            <person name="Youssef N.H."/>
            <person name="Savage-Ashlock K.N."/>
            <person name="McCully A.L."/>
            <person name="Luedtke B."/>
            <person name="Shaw E.I."/>
            <person name="Hoff W.D."/>
            <person name="Elshahed M.S."/>
        </authorList>
    </citation>
    <scope>NUCLEOTIDE SEQUENCE [LARGE SCALE GENOMIC DNA]</scope>
    <source>
        <strain evidence="9 11">DX253</strain>
    </source>
</reference>
<dbReference type="EC" id="2.1.2.10" evidence="5"/>
<comment type="similarity">
    <text evidence="1 5">Belongs to the GcvT family.</text>
</comment>
<dbReference type="GO" id="GO:0019464">
    <property type="term" value="P:glycine decarboxylation via glycine cleavage system"/>
    <property type="evidence" value="ECO:0007669"/>
    <property type="project" value="UniProtKB-UniRule"/>
</dbReference>
<gene>
    <name evidence="5 9" type="primary">gcvT</name>
    <name evidence="10" type="ORF">SAMN05444342_1509</name>
    <name evidence="9" type="ORF">ZOD2009_05632</name>
</gene>
<dbReference type="HAMAP" id="MF_00259">
    <property type="entry name" value="GcvT"/>
    <property type="match status" value="1"/>
</dbReference>
<comment type="catalytic activity">
    <reaction evidence="4 5">
        <text>N(6)-[(R)-S(8)-aminomethyldihydrolipoyl]-L-lysyl-[protein] + (6S)-5,6,7,8-tetrahydrofolate = N(6)-[(R)-dihydrolipoyl]-L-lysyl-[protein] + (6R)-5,10-methylene-5,6,7,8-tetrahydrofolate + NH4(+)</text>
        <dbReference type="Rhea" id="RHEA:16945"/>
        <dbReference type="Rhea" id="RHEA-COMP:10475"/>
        <dbReference type="Rhea" id="RHEA-COMP:10492"/>
        <dbReference type="ChEBI" id="CHEBI:15636"/>
        <dbReference type="ChEBI" id="CHEBI:28938"/>
        <dbReference type="ChEBI" id="CHEBI:57453"/>
        <dbReference type="ChEBI" id="CHEBI:83100"/>
        <dbReference type="ChEBI" id="CHEBI:83143"/>
        <dbReference type="EC" id="2.1.2.10"/>
    </reaction>
</comment>
<evidence type="ECO:0000313" key="12">
    <source>
        <dbReference type="Proteomes" id="UP000184203"/>
    </source>
</evidence>
<dbReference type="PANTHER" id="PTHR43757:SF2">
    <property type="entry name" value="AMINOMETHYLTRANSFERASE, MITOCHONDRIAL"/>
    <property type="match status" value="1"/>
</dbReference>
<evidence type="ECO:0000313" key="10">
    <source>
        <dbReference type="EMBL" id="SHK51288.1"/>
    </source>
</evidence>
<dbReference type="GO" id="GO:0005960">
    <property type="term" value="C:glycine cleavage complex"/>
    <property type="evidence" value="ECO:0007669"/>
    <property type="project" value="InterPro"/>
</dbReference>
<dbReference type="RefSeq" id="WP_007977827.1">
    <property type="nucleotide sequence ID" value="NZ_AEMG01000004.1"/>
</dbReference>
<dbReference type="InterPro" id="IPR006222">
    <property type="entry name" value="GCVT_N"/>
</dbReference>
<dbReference type="Pfam" id="PF08669">
    <property type="entry name" value="GCV_T_C"/>
    <property type="match status" value="1"/>
</dbReference>
<dbReference type="AlphaFoldDB" id="E7QQQ6"/>
<dbReference type="InterPro" id="IPR029043">
    <property type="entry name" value="GcvT/YgfZ_C"/>
</dbReference>
<feature type="domain" description="Aminomethyltransferase C-terminal" evidence="8">
    <location>
        <begin position="285"/>
        <end position="362"/>
    </location>
</feature>
<keyword evidence="2 5" id="KW-0032">Aminotransferase</keyword>
<dbReference type="NCBIfam" id="TIGR00528">
    <property type="entry name" value="gcvT"/>
    <property type="match status" value="1"/>
</dbReference>
<keyword evidence="12" id="KW-1185">Reference proteome</keyword>
<dbReference type="NCBIfam" id="NF001567">
    <property type="entry name" value="PRK00389.1"/>
    <property type="match status" value="1"/>
</dbReference>
<evidence type="ECO:0000256" key="6">
    <source>
        <dbReference type="PIRSR" id="PIRSR006487-1"/>
    </source>
</evidence>
<evidence type="ECO:0000256" key="4">
    <source>
        <dbReference type="ARBA" id="ARBA00047665"/>
    </source>
</evidence>
<dbReference type="GO" id="GO:0004047">
    <property type="term" value="F:aminomethyltransferase activity"/>
    <property type="evidence" value="ECO:0007669"/>
    <property type="project" value="UniProtKB-UniRule"/>
</dbReference>
<dbReference type="PATRIC" id="fig|797209.4.peg.1122"/>
<name>E7QQQ6_HALPU</name>
<evidence type="ECO:0000313" key="9">
    <source>
        <dbReference type="EMBL" id="EFW93320.1"/>
    </source>
</evidence>
<dbReference type="Proteomes" id="UP000003751">
    <property type="component" value="Unassembled WGS sequence"/>
</dbReference>
<dbReference type="PANTHER" id="PTHR43757">
    <property type="entry name" value="AMINOMETHYLTRANSFERASE"/>
    <property type="match status" value="1"/>
</dbReference>
<dbReference type="GO" id="GO:0008168">
    <property type="term" value="F:methyltransferase activity"/>
    <property type="evidence" value="ECO:0007669"/>
    <property type="project" value="UniProtKB-KW"/>
</dbReference>
<proteinExistence type="inferred from homology"/>
<keyword evidence="3 5" id="KW-0808">Transferase</keyword>
<dbReference type="EMBL" id="AEMG01000004">
    <property type="protein sequence ID" value="EFW93320.1"/>
    <property type="molecule type" value="Genomic_DNA"/>
</dbReference>
<dbReference type="Pfam" id="PF01571">
    <property type="entry name" value="GCV_T"/>
    <property type="match status" value="1"/>
</dbReference>
<protein>
    <recommendedName>
        <fullName evidence="5">Probable aminomethyltransferase</fullName>
        <ecNumber evidence="5">2.1.2.10</ecNumber>
    </recommendedName>
    <alternativeName>
        <fullName evidence="5">Glycine cleavage system T protein</fullName>
    </alternativeName>
</protein>
<evidence type="ECO:0000256" key="3">
    <source>
        <dbReference type="ARBA" id="ARBA00022679"/>
    </source>
</evidence>
<evidence type="ECO:0000256" key="5">
    <source>
        <dbReference type="HAMAP-Rule" id="MF_00259"/>
    </source>
</evidence>
<keyword evidence="9" id="KW-0489">Methyltransferase</keyword>
<dbReference type="InterPro" id="IPR022903">
    <property type="entry name" value="GcvT_bac"/>
</dbReference>
<sequence>MPLRKPPLRDRHDERGATFTEFGGWDMPVEFDSIKQEHESVRHSVGIFDVSHMGEIEVSGPDAERLMQRLTTNDVTQLSPGDSQYAMITDEDGVIIDDTVVYRLSEDDDAEFLFIPNAGHDEMMHDRWKRFRSEWDMDAEIRNATDDYAMYAVQGPDAADAVNEAADESVADLSKFEAMYASVAGVRCWVARTGYTGEDGFELILPSDEAETVWDAFDCQPCGLGARDTLRTEMGYLLSGQDFDYEDDPRNPYEAKVGFTVKLDTEFVGRDALERVKEEGVEETFVGFRLVDRGVPRHGYDITSTEDTIIGTVTSGTMSPTLSEPIGLGYVPTDYADPGTVIRVMVRGQSKKAKIESTPFLKDKQ</sequence>
<dbReference type="InterPro" id="IPR013977">
    <property type="entry name" value="GcvT_C"/>
</dbReference>
<dbReference type="Gene3D" id="3.30.1360.120">
    <property type="entry name" value="Probable tRNA modification gtpase trme, domain 1"/>
    <property type="match status" value="1"/>
</dbReference>
<dbReference type="SUPFAM" id="SSF101790">
    <property type="entry name" value="Aminomethyltransferase beta-barrel domain"/>
    <property type="match status" value="1"/>
</dbReference>
<dbReference type="eggNOG" id="arCOG00756">
    <property type="taxonomic scope" value="Archaea"/>
</dbReference>
<dbReference type="GO" id="GO:0008483">
    <property type="term" value="F:transaminase activity"/>
    <property type="evidence" value="ECO:0007669"/>
    <property type="project" value="UniProtKB-KW"/>
</dbReference>
<evidence type="ECO:0000256" key="2">
    <source>
        <dbReference type="ARBA" id="ARBA00022576"/>
    </source>
</evidence>
<evidence type="ECO:0000259" key="8">
    <source>
        <dbReference type="Pfam" id="PF08669"/>
    </source>
</evidence>
<comment type="subunit">
    <text evidence="5">The glycine cleavage system is composed of four proteins: P, T, L and H.</text>
</comment>
<reference evidence="12" key="3">
    <citation type="submission" date="2016-11" db="EMBL/GenBank/DDBJ databases">
        <authorList>
            <person name="Varghese N."/>
            <person name="Submissions S."/>
        </authorList>
    </citation>
    <scope>NUCLEOTIDE SEQUENCE [LARGE SCALE GENOMIC DNA]</scope>
    <source>
        <strain evidence="12">DX253</strain>
    </source>
</reference>
<accession>E7QQQ6</accession>
<reference evidence="10" key="2">
    <citation type="submission" date="2016-11" db="EMBL/GenBank/DDBJ databases">
        <authorList>
            <person name="Jaros S."/>
            <person name="Januszkiewicz K."/>
            <person name="Wedrychowicz H."/>
        </authorList>
    </citation>
    <scope>NUCLEOTIDE SEQUENCE [LARGE SCALE GENOMIC DNA]</scope>
    <source>
        <strain evidence="10">DX253</strain>
    </source>
</reference>
<dbReference type="InterPro" id="IPR027266">
    <property type="entry name" value="TrmE/GcvT-like"/>
</dbReference>
<evidence type="ECO:0000313" key="11">
    <source>
        <dbReference type="Proteomes" id="UP000003751"/>
    </source>
</evidence>
<dbReference type="OrthoDB" id="2001at2157"/>
<dbReference type="Proteomes" id="UP000184203">
    <property type="component" value="Unassembled WGS sequence"/>
</dbReference>
<evidence type="ECO:0000256" key="1">
    <source>
        <dbReference type="ARBA" id="ARBA00008609"/>
    </source>
</evidence>
<organism evidence="9 11">
    <name type="scientific">Haladaptatus paucihalophilus DX253</name>
    <dbReference type="NCBI Taxonomy" id="797209"/>
    <lineage>
        <taxon>Archaea</taxon>
        <taxon>Methanobacteriati</taxon>
        <taxon>Methanobacteriota</taxon>
        <taxon>Stenosarchaea group</taxon>
        <taxon>Halobacteria</taxon>
        <taxon>Halobacteriales</taxon>
        <taxon>Haladaptataceae</taxon>
        <taxon>Haladaptatus</taxon>
    </lineage>
</organism>